<dbReference type="InterPro" id="IPR008523">
    <property type="entry name" value="DUF805"/>
</dbReference>
<dbReference type="Proteomes" id="UP001247620">
    <property type="component" value="Unassembled WGS sequence"/>
</dbReference>
<reference evidence="3 4" key="1">
    <citation type="submission" date="2023-07" db="EMBL/GenBank/DDBJ databases">
        <title>Sorghum-associated microbial communities from plants grown in Nebraska, USA.</title>
        <authorList>
            <person name="Schachtman D."/>
        </authorList>
    </citation>
    <scope>NUCLEOTIDE SEQUENCE [LARGE SCALE GENOMIC DNA]</scope>
    <source>
        <strain evidence="3 4">3262</strain>
    </source>
</reference>
<comment type="caution">
    <text evidence="3">The sequence shown here is derived from an EMBL/GenBank/DDBJ whole genome shotgun (WGS) entry which is preliminary data.</text>
</comment>
<keyword evidence="4" id="KW-1185">Reference proteome</keyword>
<gene>
    <name evidence="3" type="ORF">J2W55_002398</name>
</gene>
<feature type="transmembrane region" description="Helical" evidence="2">
    <location>
        <begin position="41"/>
        <end position="58"/>
    </location>
</feature>
<name>A0ABU1TCF6_9SPHI</name>
<evidence type="ECO:0000256" key="1">
    <source>
        <dbReference type="SAM" id="MobiDB-lite"/>
    </source>
</evidence>
<keyword evidence="2" id="KW-1133">Transmembrane helix</keyword>
<evidence type="ECO:0000313" key="3">
    <source>
        <dbReference type="EMBL" id="MDR6942556.1"/>
    </source>
</evidence>
<accession>A0ABU1TCF6</accession>
<dbReference type="EMBL" id="JAVDUU010000002">
    <property type="protein sequence ID" value="MDR6942556.1"/>
    <property type="molecule type" value="Genomic_DNA"/>
</dbReference>
<organism evidence="3 4">
    <name type="scientific">Mucilaginibacter pocheonensis</name>
    <dbReference type="NCBI Taxonomy" id="398050"/>
    <lineage>
        <taxon>Bacteria</taxon>
        <taxon>Pseudomonadati</taxon>
        <taxon>Bacteroidota</taxon>
        <taxon>Sphingobacteriia</taxon>
        <taxon>Sphingobacteriales</taxon>
        <taxon>Sphingobacteriaceae</taxon>
        <taxon>Mucilaginibacter</taxon>
    </lineage>
</organism>
<keyword evidence="2" id="KW-0472">Membrane</keyword>
<evidence type="ECO:0000313" key="4">
    <source>
        <dbReference type="Proteomes" id="UP001247620"/>
    </source>
</evidence>
<feature type="transmembrane region" description="Helical" evidence="2">
    <location>
        <begin position="70"/>
        <end position="88"/>
    </location>
</feature>
<protein>
    <submittedName>
        <fullName evidence="3">Uncharacterized membrane protein YhaH (DUF805 family)</fullName>
    </submittedName>
</protein>
<feature type="transmembrane region" description="Helical" evidence="2">
    <location>
        <begin position="17"/>
        <end position="35"/>
    </location>
</feature>
<evidence type="ECO:0000256" key="2">
    <source>
        <dbReference type="SAM" id="Phobius"/>
    </source>
</evidence>
<feature type="region of interest" description="Disordered" evidence="1">
    <location>
        <begin position="99"/>
        <end position="119"/>
    </location>
</feature>
<sequence length="119" mass="13961">MFKNLFSFNGRIRRTEYGLSFIIYVIGYVMIRLTAEGDQGAKIIGLAFIPLLWFLWSQGAKRCHDLGKSGWWQIIPFYFFFLLFQDGIPEWNEYGENPKGLGNFDADQYEDPFPLTEEK</sequence>
<dbReference type="PANTHER" id="PTHR34980:SF3">
    <property type="entry name" value="BLR8105 PROTEIN"/>
    <property type="match status" value="1"/>
</dbReference>
<dbReference type="PANTHER" id="PTHR34980">
    <property type="entry name" value="INNER MEMBRANE PROTEIN-RELATED-RELATED"/>
    <property type="match status" value="1"/>
</dbReference>
<keyword evidence="2" id="KW-0812">Transmembrane</keyword>
<dbReference type="Pfam" id="PF05656">
    <property type="entry name" value="DUF805"/>
    <property type="match status" value="1"/>
</dbReference>
<proteinExistence type="predicted"/>
<dbReference type="RefSeq" id="WP_310095882.1">
    <property type="nucleotide sequence ID" value="NZ_JAVDUU010000002.1"/>
</dbReference>